<dbReference type="InterPro" id="IPR025287">
    <property type="entry name" value="WAK_GUB"/>
</dbReference>
<sequence>MGAIKLSFFFIVFLQFVPYFIEGAEVCPIYQWCTKDEPTVRFPFTIKGRGNDTCGSPGFQLSCDEINKTVLELPFSGKFFVRNVYSFLQKIEIYDPDNCLPKRILKLNLTGTPYQLGELGVSYQTYSLLNCSSSIEGLLKITKEFKHIRCLSSSEHTVIATNVPIANIAALNTTSCVHIANVPIPNSAIQRDVSVDLNDSFVLSWSWLELPPYLTYQKKSKFPY</sequence>
<evidence type="ECO:0000256" key="10">
    <source>
        <dbReference type="ARBA" id="ARBA00022786"/>
    </source>
</evidence>
<evidence type="ECO:0000256" key="14">
    <source>
        <dbReference type="ARBA" id="ARBA00024209"/>
    </source>
</evidence>
<reference evidence="17" key="1">
    <citation type="submission" date="2022-03" db="EMBL/GenBank/DDBJ databases">
        <title>A functionally conserved STORR gene fusion in Papaver species that diverged 16.8 million years ago.</title>
        <authorList>
            <person name="Catania T."/>
        </authorList>
    </citation>
    <scope>NUCLEOTIDE SEQUENCE</scope>
    <source>
        <strain evidence="17">S-191538</strain>
    </source>
</reference>
<gene>
    <name evidence="17" type="ORF">MKW94_026282</name>
</gene>
<keyword evidence="11" id="KW-0862">Zinc</keyword>
<feature type="domain" description="Wall-associated receptor kinase galacturonan-binding" evidence="16">
    <location>
        <begin position="32"/>
        <end position="95"/>
    </location>
</feature>
<dbReference type="GO" id="GO:0008270">
    <property type="term" value="F:zinc ion binding"/>
    <property type="evidence" value="ECO:0007669"/>
    <property type="project" value="UniProtKB-KW"/>
</dbReference>
<evidence type="ECO:0000313" key="17">
    <source>
        <dbReference type="EMBL" id="MCL7038190.1"/>
    </source>
</evidence>
<dbReference type="InterPro" id="IPR046948">
    <property type="entry name" value="ATL20-22-like"/>
</dbReference>
<evidence type="ECO:0000256" key="1">
    <source>
        <dbReference type="ARBA" id="ARBA00000900"/>
    </source>
</evidence>
<protein>
    <recommendedName>
        <fullName evidence="4">RING-type E3 ubiquitin transferase</fullName>
        <ecNumber evidence="4">2.3.2.27</ecNumber>
    </recommendedName>
</protein>
<comment type="catalytic activity">
    <reaction evidence="1">
        <text>S-ubiquitinyl-[E2 ubiquitin-conjugating enzyme]-L-cysteine + [acceptor protein]-L-lysine = [E2 ubiquitin-conjugating enzyme]-L-cysteine + N(6)-ubiquitinyl-[acceptor protein]-L-lysine.</text>
        <dbReference type="EC" id="2.3.2.27"/>
    </reaction>
</comment>
<evidence type="ECO:0000256" key="3">
    <source>
        <dbReference type="ARBA" id="ARBA00004906"/>
    </source>
</evidence>
<comment type="caution">
    <text evidence="17">The sequence shown here is derived from an EMBL/GenBank/DDBJ whole genome shotgun (WGS) entry which is preliminary data.</text>
</comment>
<evidence type="ECO:0000313" key="18">
    <source>
        <dbReference type="Proteomes" id="UP001177140"/>
    </source>
</evidence>
<keyword evidence="7" id="KW-0479">Metal-binding</keyword>
<evidence type="ECO:0000256" key="2">
    <source>
        <dbReference type="ARBA" id="ARBA00004167"/>
    </source>
</evidence>
<evidence type="ECO:0000256" key="12">
    <source>
        <dbReference type="ARBA" id="ARBA00022989"/>
    </source>
</evidence>
<evidence type="ECO:0000256" key="9">
    <source>
        <dbReference type="ARBA" id="ARBA00022771"/>
    </source>
</evidence>
<proteinExistence type="inferred from homology"/>
<accession>A0AA41SNC7</accession>
<dbReference type="PANTHER" id="PTHR46279">
    <property type="entry name" value="RING/U-BOX SUPERFAMILY PROTEIN"/>
    <property type="match status" value="1"/>
</dbReference>
<dbReference type="PANTHER" id="PTHR46279:SF9">
    <property type="entry name" value="OS01G0116300 PROTEIN"/>
    <property type="match status" value="1"/>
</dbReference>
<evidence type="ECO:0000256" key="13">
    <source>
        <dbReference type="ARBA" id="ARBA00023136"/>
    </source>
</evidence>
<dbReference type="GO" id="GO:0016020">
    <property type="term" value="C:membrane"/>
    <property type="evidence" value="ECO:0007669"/>
    <property type="project" value="UniProtKB-SubCell"/>
</dbReference>
<evidence type="ECO:0000256" key="4">
    <source>
        <dbReference type="ARBA" id="ARBA00012483"/>
    </source>
</evidence>
<comment type="subcellular location">
    <subcellularLocation>
        <location evidence="2">Membrane</location>
        <topology evidence="2">Single-pass membrane protein</topology>
    </subcellularLocation>
</comment>
<keyword evidence="12" id="KW-1133">Transmembrane helix</keyword>
<evidence type="ECO:0000256" key="6">
    <source>
        <dbReference type="ARBA" id="ARBA00022692"/>
    </source>
</evidence>
<evidence type="ECO:0000256" key="15">
    <source>
        <dbReference type="SAM" id="SignalP"/>
    </source>
</evidence>
<evidence type="ECO:0000256" key="11">
    <source>
        <dbReference type="ARBA" id="ARBA00022833"/>
    </source>
</evidence>
<keyword evidence="6" id="KW-0812">Transmembrane</keyword>
<evidence type="ECO:0000256" key="5">
    <source>
        <dbReference type="ARBA" id="ARBA00022679"/>
    </source>
</evidence>
<dbReference type="Pfam" id="PF13947">
    <property type="entry name" value="GUB_WAK_bind"/>
    <property type="match status" value="1"/>
</dbReference>
<name>A0AA41SNC7_PAPNU</name>
<keyword evidence="9" id="KW-0863">Zinc-finger</keyword>
<feature type="chain" id="PRO_5041437871" description="RING-type E3 ubiquitin transferase" evidence="15">
    <location>
        <begin position="24"/>
        <end position="224"/>
    </location>
</feature>
<evidence type="ECO:0000259" key="16">
    <source>
        <dbReference type="Pfam" id="PF13947"/>
    </source>
</evidence>
<dbReference type="GO" id="GO:0061630">
    <property type="term" value="F:ubiquitin protein ligase activity"/>
    <property type="evidence" value="ECO:0007669"/>
    <property type="project" value="UniProtKB-EC"/>
</dbReference>
<keyword evidence="5" id="KW-0808">Transferase</keyword>
<dbReference type="AlphaFoldDB" id="A0AA41SNC7"/>
<keyword evidence="10" id="KW-0833">Ubl conjugation pathway</keyword>
<keyword evidence="8 15" id="KW-0732">Signal</keyword>
<keyword evidence="18" id="KW-1185">Reference proteome</keyword>
<feature type="signal peptide" evidence="15">
    <location>
        <begin position="1"/>
        <end position="23"/>
    </location>
</feature>
<dbReference type="EC" id="2.3.2.27" evidence="4"/>
<keyword evidence="13" id="KW-0472">Membrane</keyword>
<dbReference type="GO" id="GO:0030247">
    <property type="term" value="F:polysaccharide binding"/>
    <property type="evidence" value="ECO:0007669"/>
    <property type="project" value="InterPro"/>
</dbReference>
<dbReference type="EMBL" id="JAJJMA010187944">
    <property type="protein sequence ID" value="MCL7038190.1"/>
    <property type="molecule type" value="Genomic_DNA"/>
</dbReference>
<comment type="similarity">
    <text evidence="14">Belongs to the RING-type zinc finger family. ATL subfamily.</text>
</comment>
<dbReference type="Proteomes" id="UP001177140">
    <property type="component" value="Unassembled WGS sequence"/>
</dbReference>
<comment type="pathway">
    <text evidence="3">Protein modification; protein ubiquitination.</text>
</comment>
<organism evidence="17 18">
    <name type="scientific">Papaver nudicaule</name>
    <name type="common">Iceland poppy</name>
    <dbReference type="NCBI Taxonomy" id="74823"/>
    <lineage>
        <taxon>Eukaryota</taxon>
        <taxon>Viridiplantae</taxon>
        <taxon>Streptophyta</taxon>
        <taxon>Embryophyta</taxon>
        <taxon>Tracheophyta</taxon>
        <taxon>Spermatophyta</taxon>
        <taxon>Magnoliopsida</taxon>
        <taxon>Ranunculales</taxon>
        <taxon>Papaveraceae</taxon>
        <taxon>Papaveroideae</taxon>
        <taxon>Papaver</taxon>
    </lineage>
</organism>
<evidence type="ECO:0000256" key="7">
    <source>
        <dbReference type="ARBA" id="ARBA00022723"/>
    </source>
</evidence>
<evidence type="ECO:0000256" key="8">
    <source>
        <dbReference type="ARBA" id="ARBA00022729"/>
    </source>
</evidence>